<keyword evidence="2" id="KW-0067">ATP-binding</keyword>
<name>W7CMW2_9LIST</name>
<dbReference type="GO" id="GO:0034605">
    <property type="term" value="P:cellular response to heat"/>
    <property type="evidence" value="ECO:0007669"/>
    <property type="project" value="TreeGrafter"/>
</dbReference>
<dbReference type="InterPro" id="IPR003959">
    <property type="entry name" value="ATPase_AAA_core"/>
</dbReference>
<dbReference type="PRINTS" id="PR00300">
    <property type="entry name" value="CLPPROTEASEA"/>
</dbReference>
<dbReference type="InterPro" id="IPR027417">
    <property type="entry name" value="P-loop_NTPase"/>
</dbReference>
<dbReference type="SUPFAM" id="SSF52540">
    <property type="entry name" value="P-loop containing nucleoside triphosphate hydrolases"/>
    <property type="match status" value="1"/>
</dbReference>
<evidence type="ECO:0000313" key="5">
    <source>
        <dbReference type="EMBL" id="EUJ40854.1"/>
    </source>
</evidence>
<dbReference type="InterPro" id="IPR050130">
    <property type="entry name" value="ClpA_ClpB"/>
</dbReference>
<accession>W7CMW2</accession>
<sequence>MTDKVRQKPYAVLLLDEIEKAHPDVFNLLLQVLDDGRLTDSKGRVVDFSNTIIIMTSNIGANEIKTDKTVGFGAIDPLKDTAVMEKRVLETLKKAFRPEFLNRIDENVVFDSLGEKELTKIVKLMIAQLSKRLSNQDIHLSLTPKALKKNRKRRLRSRVWCPPDSSCDSTPC</sequence>
<evidence type="ECO:0000256" key="2">
    <source>
        <dbReference type="ARBA" id="ARBA00022840"/>
    </source>
</evidence>
<dbReference type="GO" id="GO:0005524">
    <property type="term" value="F:ATP binding"/>
    <property type="evidence" value="ECO:0007669"/>
    <property type="project" value="UniProtKB-KW"/>
</dbReference>
<keyword evidence="6" id="KW-1185">Reference proteome</keyword>
<organism evidence="5 6">
    <name type="scientific">Brochothrix campestris FSL F6-1037</name>
    <dbReference type="NCBI Taxonomy" id="1265861"/>
    <lineage>
        <taxon>Bacteria</taxon>
        <taxon>Bacillati</taxon>
        <taxon>Bacillota</taxon>
        <taxon>Bacilli</taxon>
        <taxon>Bacillales</taxon>
        <taxon>Listeriaceae</taxon>
        <taxon>Brochothrix</taxon>
    </lineage>
</organism>
<feature type="domain" description="ATPase AAA-type core" evidence="3">
    <location>
        <begin position="2"/>
        <end position="106"/>
    </location>
</feature>
<evidence type="ECO:0000259" key="4">
    <source>
        <dbReference type="Pfam" id="PF10431"/>
    </source>
</evidence>
<evidence type="ECO:0000256" key="1">
    <source>
        <dbReference type="ARBA" id="ARBA00022741"/>
    </source>
</evidence>
<evidence type="ECO:0000313" key="6">
    <source>
        <dbReference type="Proteomes" id="UP000019243"/>
    </source>
</evidence>
<dbReference type="PANTHER" id="PTHR11638:SF18">
    <property type="entry name" value="HEAT SHOCK PROTEIN 104"/>
    <property type="match status" value="1"/>
</dbReference>
<dbReference type="EMBL" id="AODH01000015">
    <property type="protein sequence ID" value="EUJ40854.1"/>
    <property type="molecule type" value="Genomic_DNA"/>
</dbReference>
<dbReference type="Pfam" id="PF07724">
    <property type="entry name" value="AAA_2"/>
    <property type="match status" value="1"/>
</dbReference>
<dbReference type="GO" id="GO:0016887">
    <property type="term" value="F:ATP hydrolysis activity"/>
    <property type="evidence" value="ECO:0007669"/>
    <property type="project" value="InterPro"/>
</dbReference>
<gene>
    <name evidence="5" type="ORF">BCAMP_04532</name>
</gene>
<dbReference type="InterPro" id="IPR001270">
    <property type="entry name" value="ClpA/B"/>
</dbReference>
<protein>
    <submittedName>
        <fullName evidence="5">Negative regulator of genetic competence ClpC/MecB</fullName>
    </submittedName>
</protein>
<evidence type="ECO:0000259" key="3">
    <source>
        <dbReference type="Pfam" id="PF07724"/>
    </source>
</evidence>
<reference evidence="5 6" key="1">
    <citation type="submission" date="2012-12" db="EMBL/GenBank/DDBJ databases">
        <title>Novel taxa of Listeriaceae from agricultural environments in the United States.</title>
        <authorList>
            <person name="den Bakker H.C."/>
            <person name="Allred A."/>
            <person name="Warchocki S."/>
            <person name="Wright E.M."/>
            <person name="Burrell A."/>
            <person name="Nightingale K.K."/>
            <person name="Kephart D."/>
            <person name="Wiedmann M."/>
        </authorList>
    </citation>
    <scope>NUCLEOTIDE SEQUENCE [LARGE SCALE GENOMIC DNA]</scope>
    <source>
        <strain evidence="5 6">FSL F6-1037</strain>
    </source>
</reference>
<dbReference type="Pfam" id="PF10431">
    <property type="entry name" value="ClpB_D2-small"/>
    <property type="match status" value="1"/>
</dbReference>
<dbReference type="GO" id="GO:0005737">
    <property type="term" value="C:cytoplasm"/>
    <property type="evidence" value="ECO:0007669"/>
    <property type="project" value="TreeGrafter"/>
</dbReference>
<proteinExistence type="predicted"/>
<comment type="caution">
    <text evidence="5">The sequence shown here is derived from an EMBL/GenBank/DDBJ whole genome shotgun (WGS) entry which is preliminary data.</text>
</comment>
<dbReference type="PANTHER" id="PTHR11638">
    <property type="entry name" value="ATP-DEPENDENT CLP PROTEASE"/>
    <property type="match status" value="1"/>
</dbReference>
<feature type="domain" description="Clp ATPase C-terminal" evidence="4">
    <location>
        <begin position="113"/>
        <end position="148"/>
    </location>
</feature>
<dbReference type="Proteomes" id="UP000019243">
    <property type="component" value="Unassembled WGS sequence"/>
</dbReference>
<dbReference type="PATRIC" id="fig|1265861.3.peg.892"/>
<dbReference type="Gene3D" id="3.40.50.300">
    <property type="entry name" value="P-loop containing nucleotide triphosphate hydrolases"/>
    <property type="match status" value="1"/>
</dbReference>
<dbReference type="STRING" id="1265861.BCAMP_04532"/>
<keyword evidence="1" id="KW-0547">Nucleotide-binding</keyword>
<dbReference type="AlphaFoldDB" id="W7CMW2"/>
<dbReference type="InterPro" id="IPR019489">
    <property type="entry name" value="Clp_ATPase_C"/>
</dbReference>